<dbReference type="EMBL" id="JBHVZQ010000001">
    <property type="protein sequence ID" value="MFF1272198.1"/>
    <property type="molecule type" value="Genomic_DNA"/>
</dbReference>
<evidence type="ECO:0000256" key="2">
    <source>
        <dbReference type="ARBA" id="ARBA00022801"/>
    </source>
</evidence>
<dbReference type="InterPro" id="IPR011059">
    <property type="entry name" value="Metal-dep_hydrolase_composite"/>
</dbReference>
<proteinExistence type="predicted"/>
<dbReference type="InterPro" id="IPR051781">
    <property type="entry name" value="Metallo-dep_Hydrolase"/>
</dbReference>
<comment type="caution">
    <text evidence="6">The sequence shown here is derived from an EMBL/GenBank/DDBJ whole genome shotgun (WGS) entry which is preliminary data.</text>
</comment>
<dbReference type="Gene3D" id="2.30.40.10">
    <property type="entry name" value="Urease, subunit C, domain 1"/>
    <property type="match status" value="1"/>
</dbReference>
<feature type="domain" description="Aminodeoxyfutalosine deaminase/Imidazolonepropionase-like composite" evidence="5">
    <location>
        <begin position="22"/>
        <end position="46"/>
    </location>
</feature>
<dbReference type="Gene3D" id="3.20.20.140">
    <property type="entry name" value="Metal-dependent hydrolases"/>
    <property type="match status" value="1"/>
</dbReference>
<dbReference type="InterPro" id="IPR006680">
    <property type="entry name" value="Amidohydro-rel"/>
</dbReference>
<dbReference type="Proteomes" id="UP001601627">
    <property type="component" value="Unassembled WGS sequence"/>
</dbReference>
<sequence>MDTLITAGRVVAGPHSHVLADGAVLVRDGVIADTGPRREVESRAPAGVPRHDHPDGTLLPGLVDAHVHLALDAGPDPVTALCGADDATVAKGIAERALGLLSTGVTTVRDLGDRNGLVTEFRDAVGAGRLPGPRVLAAGTPLTAPGGHCWFLGGEVSGEDAVRALVRRNVERGADLVKVMATGGGITKGGPPIWAPQFTAGELRAVVEEAARAGLPVAAHAHGTEGIVAAVAAGVSTIEHCTWVDRDGFRLLDDVVDEIAARDIRVCPAASPDWRGFAERCGAERAAEMFGGIRRMRERGVRLLTGTDAGVSRAVFDDFVSSLEFFAHLGCTPAEIVDLATCETAEAIGLRGVTGRLLPGLRADLLVVGGDPLTDLQALRRVRLVMADGRAHTPGGA</sequence>
<dbReference type="InterPro" id="IPR057744">
    <property type="entry name" value="OTAase-like"/>
</dbReference>
<keyword evidence="3" id="KW-0862">Zinc</keyword>
<dbReference type="SUPFAM" id="SSF51338">
    <property type="entry name" value="Composite domain of metallo-dependent hydrolases"/>
    <property type="match status" value="2"/>
</dbReference>
<evidence type="ECO:0000313" key="6">
    <source>
        <dbReference type="EMBL" id="MFF1272198.1"/>
    </source>
</evidence>
<dbReference type="CDD" id="cd01299">
    <property type="entry name" value="Met_dep_hydrolase_A"/>
    <property type="match status" value="1"/>
</dbReference>
<keyword evidence="7" id="KW-1185">Reference proteome</keyword>
<keyword evidence="2" id="KW-0378">Hydrolase</keyword>
<evidence type="ECO:0000256" key="1">
    <source>
        <dbReference type="ARBA" id="ARBA00022723"/>
    </source>
</evidence>
<accession>A0ABW6PZ37</accession>
<dbReference type="PANTHER" id="PTHR43135:SF3">
    <property type="entry name" value="ALPHA-D-RIBOSE 1-METHYLPHOSPHONATE 5-TRIPHOSPHATE DIPHOSPHATASE"/>
    <property type="match status" value="1"/>
</dbReference>
<evidence type="ECO:0000313" key="7">
    <source>
        <dbReference type="Proteomes" id="UP001601627"/>
    </source>
</evidence>
<gene>
    <name evidence="6" type="ORF">ACFVZC_02020</name>
</gene>
<feature type="domain" description="Amidohydrolase-related" evidence="4">
    <location>
        <begin position="57"/>
        <end position="390"/>
    </location>
</feature>
<reference evidence="6 7" key="1">
    <citation type="submission" date="2024-09" db="EMBL/GenBank/DDBJ databases">
        <title>The Natural Products Discovery Center: Release of the First 8490 Sequenced Strains for Exploring Actinobacteria Biosynthetic Diversity.</title>
        <authorList>
            <person name="Kalkreuter E."/>
            <person name="Kautsar S.A."/>
            <person name="Yang D."/>
            <person name="Bader C.D."/>
            <person name="Teijaro C.N."/>
            <person name="Fluegel L."/>
            <person name="Davis C.M."/>
            <person name="Simpson J.R."/>
            <person name="Lauterbach L."/>
            <person name="Steele A.D."/>
            <person name="Gui C."/>
            <person name="Meng S."/>
            <person name="Li G."/>
            <person name="Viehrig K."/>
            <person name="Ye F."/>
            <person name="Su P."/>
            <person name="Kiefer A.F."/>
            <person name="Nichols A."/>
            <person name="Cepeda A.J."/>
            <person name="Yan W."/>
            <person name="Fan B."/>
            <person name="Jiang Y."/>
            <person name="Adhikari A."/>
            <person name="Zheng C.-J."/>
            <person name="Schuster L."/>
            <person name="Cowan T.M."/>
            <person name="Smanski M.J."/>
            <person name="Chevrette M.G."/>
            <person name="De Carvalho L.P.S."/>
            <person name="Shen B."/>
        </authorList>
    </citation>
    <scope>NUCLEOTIDE SEQUENCE [LARGE SCALE GENOMIC DNA]</scope>
    <source>
        <strain evidence="6 7">NPDC058328</strain>
    </source>
</reference>
<dbReference type="InterPro" id="IPR032466">
    <property type="entry name" value="Metal_Hydrolase"/>
</dbReference>
<dbReference type="InterPro" id="IPR054418">
    <property type="entry name" value="MQNX/HUTI_composite_N"/>
</dbReference>
<keyword evidence="1" id="KW-0479">Metal-binding</keyword>
<protein>
    <submittedName>
        <fullName evidence="6">Amidohydrolase family protein</fullName>
    </submittedName>
</protein>
<evidence type="ECO:0000256" key="3">
    <source>
        <dbReference type="ARBA" id="ARBA00022833"/>
    </source>
</evidence>
<evidence type="ECO:0000259" key="4">
    <source>
        <dbReference type="Pfam" id="PF01979"/>
    </source>
</evidence>
<dbReference type="Pfam" id="PF01979">
    <property type="entry name" value="Amidohydro_1"/>
    <property type="match status" value="1"/>
</dbReference>
<name>A0ABW6PZ37_9ACTN</name>
<organism evidence="6 7">
    <name type="scientific">Streptomyces marokkonensis</name>
    <dbReference type="NCBI Taxonomy" id="324855"/>
    <lineage>
        <taxon>Bacteria</taxon>
        <taxon>Bacillati</taxon>
        <taxon>Actinomycetota</taxon>
        <taxon>Actinomycetes</taxon>
        <taxon>Kitasatosporales</taxon>
        <taxon>Streptomycetaceae</taxon>
        <taxon>Streptomyces</taxon>
    </lineage>
</organism>
<dbReference type="RefSeq" id="WP_388232521.1">
    <property type="nucleotide sequence ID" value="NZ_JBHVZQ010000001.1"/>
</dbReference>
<evidence type="ECO:0000259" key="5">
    <source>
        <dbReference type="Pfam" id="PF22039"/>
    </source>
</evidence>
<dbReference type="PANTHER" id="PTHR43135">
    <property type="entry name" value="ALPHA-D-RIBOSE 1-METHYLPHOSPHONATE 5-TRIPHOSPHATE DIPHOSPHATASE"/>
    <property type="match status" value="1"/>
</dbReference>
<dbReference type="SUPFAM" id="SSF51556">
    <property type="entry name" value="Metallo-dependent hydrolases"/>
    <property type="match status" value="1"/>
</dbReference>
<dbReference type="Pfam" id="PF22039">
    <property type="entry name" value="HUTI_composite_bact"/>
    <property type="match status" value="1"/>
</dbReference>